<reference evidence="8" key="1">
    <citation type="submission" date="2020-11" db="EMBL/GenBank/DDBJ databases">
        <authorList>
            <person name="Tran Van P."/>
        </authorList>
    </citation>
    <scope>NUCLEOTIDE SEQUENCE</scope>
</reference>
<keyword evidence="5 6" id="KW-0472">Membrane</keyword>
<feature type="transmembrane region" description="Helical" evidence="6">
    <location>
        <begin position="116"/>
        <end position="135"/>
    </location>
</feature>
<dbReference type="EMBL" id="OD566583">
    <property type="protein sequence ID" value="CAD7444310.1"/>
    <property type="molecule type" value="Genomic_DNA"/>
</dbReference>
<keyword evidence="3 6" id="KW-0812">Transmembrane</keyword>
<protein>
    <recommendedName>
        <fullName evidence="7">Major facilitator superfamily associated domain-containing protein</fullName>
    </recommendedName>
</protein>
<comment type="similarity">
    <text evidence="2">Belongs to the major facilitator superfamily. MFSD6 family.</text>
</comment>
<dbReference type="InterPro" id="IPR024989">
    <property type="entry name" value="MFS_assoc_dom"/>
</dbReference>
<dbReference type="InterPro" id="IPR036259">
    <property type="entry name" value="MFS_trans_sf"/>
</dbReference>
<dbReference type="GO" id="GO:0016020">
    <property type="term" value="C:membrane"/>
    <property type="evidence" value="ECO:0007669"/>
    <property type="project" value="UniProtKB-SubCell"/>
</dbReference>
<evidence type="ECO:0000313" key="8">
    <source>
        <dbReference type="EMBL" id="CAD7444310.1"/>
    </source>
</evidence>
<accession>A0A7R9I3N4</accession>
<evidence type="ECO:0000256" key="3">
    <source>
        <dbReference type="ARBA" id="ARBA00022692"/>
    </source>
</evidence>
<dbReference type="SUPFAM" id="SSF103473">
    <property type="entry name" value="MFS general substrate transporter"/>
    <property type="match status" value="1"/>
</dbReference>
<evidence type="ECO:0000256" key="1">
    <source>
        <dbReference type="ARBA" id="ARBA00004141"/>
    </source>
</evidence>
<feature type="transmembrane region" description="Helical" evidence="6">
    <location>
        <begin position="209"/>
        <end position="230"/>
    </location>
</feature>
<dbReference type="InterPro" id="IPR051717">
    <property type="entry name" value="MFS_MFSD6"/>
</dbReference>
<organism evidence="8">
    <name type="scientific">Timema bartmani</name>
    <dbReference type="NCBI Taxonomy" id="61472"/>
    <lineage>
        <taxon>Eukaryota</taxon>
        <taxon>Metazoa</taxon>
        <taxon>Ecdysozoa</taxon>
        <taxon>Arthropoda</taxon>
        <taxon>Hexapoda</taxon>
        <taxon>Insecta</taxon>
        <taxon>Pterygota</taxon>
        <taxon>Neoptera</taxon>
        <taxon>Polyneoptera</taxon>
        <taxon>Phasmatodea</taxon>
        <taxon>Timematodea</taxon>
        <taxon>Timematoidea</taxon>
        <taxon>Timematidae</taxon>
        <taxon>Timema</taxon>
    </lineage>
</organism>
<feature type="transmembrane region" description="Helical" evidence="6">
    <location>
        <begin position="147"/>
        <end position="166"/>
    </location>
</feature>
<evidence type="ECO:0000256" key="6">
    <source>
        <dbReference type="SAM" id="Phobius"/>
    </source>
</evidence>
<dbReference type="Gene3D" id="1.20.1250.20">
    <property type="entry name" value="MFS general substrate transporter like domains"/>
    <property type="match status" value="1"/>
</dbReference>
<dbReference type="PANTHER" id="PTHR16172">
    <property type="entry name" value="MAJOR FACILITATOR SUPERFAMILY DOMAIN-CONTAINING PROTEIN 6-LIKE"/>
    <property type="match status" value="1"/>
</dbReference>
<dbReference type="Pfam" id="PF12832">
    <property type="entry name" value="MFS_1_like"/>
    <property type="match status" value="1"/>
</dbReference>
<proteinExistence type="inferred from homology"/>
<evidence type="ECO:0000256" key="2">
    <source>
        <dbReference type="ARBA" id="ARBA00005241"/>
    </source>
</evidence>
<feature type="domain" description="Major facilitator superfamily associated" evidence="7">
    <location>
        <begin position="105"/>
        <end position="210"/>
    </location>
</feature>
<keyword evidence="4 6" id="KW-1133">Transmembrane helix</keyword>
<dbReference type="PANTHER" id="PTHR16172:SF30">
    <property type="entry name" value="SUGAR BABY, ISOFORM C"/>
    <property type="match status" value="1"/>
</dbReference>
<gene>
    <name evidence="8" type="ORF">TBIB3V08_LOCUS6690</name>
</gene>
<comment type="subcellular location">
    <subcellularLocation>
        <location evidence="1">Membrane</location>
        <topology evidence="1">Multi-pass membrane protein</topology>
    </subcellularLocation>
</comment>
<sequence length="379" mass="41915">MDVGTVAGKKRTHLEDISTDVDQPWMKTLEGLVMGIRCFGGELPFFFLSGEEELILASQGIQPDPDHLTLQSGGLVLFRYQPRNCPGPRCPGVLNHPMRQADSVLARRILKMIGHIHAMSLVLAAFSIRFFLYAALTNPWWCLPIELLQGITYGIFYTTMASYANIAAPPGTEATVQGLVGAVFEGVGMSLGSLLGGVLYNMYGGGRAFLIYAITSLILFLAHVLVQYFLSKSPQHKILSNEGVERSFNLEKKSGIVPWLVTAKERSQSHLLVNTWCCSNPTLVTVSVAVMLAPLALLVLLLTTDSSQTFLPLFRCNGSYINLGWVVPGPQLVARRRPRLDPEDVDGNLYDAIEDEDMELLQFDSHDQLHNNDMLQLHK</sequence>
<evidence type="ECO:0000256" key="5">
    <source>
        <dbReference type="ARBA" id="ARBA00023136"/>
    </source>
</evidence>
<dbReference type="AlphaFoldDB" id="A0A7R9I3N4"/>
<name>A0A7R9I3N4_9NEOP</name>
<evidence type="ECO:0000256" key="4">
    <source>
        <dbReference type="ARBA" id="ARBA00022989"/>
    </source>
</evidence>
<evidence type="ECO:0000259" key="7">
    <source>
        <dbReference type="Pfam" id="PF12832"/>
    </source>
</evidence>
<feature type="transmembrane region" description="Helical" evidence="6">
    <location>
        <begin position="283"/>
        <end position="302"/>
    </location>
</feature>
<feature type="transmembrane region" description="Helical" evidence="6">
    <location>
        <begin position="178"/>
        <end position="203"/>
    </location>
</feature>